<sequence length="636" mass="73269">MASTQTILELNELEGDWETWIKNIIDTKDFNGTTKAFEELLSILPEDINIWREYLDYLKNFQKIEILEVYSRCCHMFMEETYFWQDYLFQLERFGQEWSKLYEIFEEALGYTETTESASALYRTIIYAKLRYIKIDSIGKDTVDYSPVGELFENAYNFLTNEYGQHWDENQNFTKNYAFFAFYRLNNVELGRKLWKEILGSGIANKAKWWIEAADMERRFGTVDGARTILYRAINSVFDNYEPLFDYFIQFERDEGNFEQVQKALKKVNDQMAKILQVKENQKKNEVKEKGKKNIFKGGKQENEKKVFQKKQPESIRKPDTPRQPQRKRPAISTNGDEPITKQQLLSDTELEVMKDKDGFVIPHIPIRLSPRSGGSSPINSDNSKVVSEAEKPKVSMEIDAADPKKTVFVSNLDFAVSEQEISPFFPGNIEVRLVKRPGTNISKGYGYVDFATVEEAQAALKLDRTPYKGRPVFVSENNPHEKGEHAEFKYSTNIERNKLFVKNLPFKCNNEQLKEEFSVYGKVKDARIVTKKSGISKCCGYVEFETEAEAGKALAAQIEIGGRPISVWISNPPSKTDSKPGQQQQQQNQGFSRNQKPALGSRSKPMSTSTNSGRKMRIESFVPRSVTISKPKPVN</sequence>
<reference evidence="2" key="1">
    <citation type="submission" date="2022-11" db="UniProtKB">
        <authorList>
            <consortium name="WormBaseParasite"/>
        </authorList>
    </citation>
    <scope>IDENTIFICATION</scope>
</reference>
<name>A0AC35GV80_9BILA</name>
<accession>A0AC35GV80</accession>
<evidence type="ECO:0000313" key="1">
    <source>
        <dbReference type="Proteomes" id="UP000887580"/>
    </source>
</evidence>
<dbReference type="Proteomes" id="UP000887580">
    <property type="component" value="Unplaced"/>
</dbReference>
<dbReference type="WBParaSite" id="PS1159_v2.g8946.t1">
    <property type="protein sequence ID" value="PS1159_v2.g8946.t1"/>
    <property type="gene ID" value="PS1159_v2.g8946"/>
</dbReference>
<organism evidence="1 2">
    <name type="scientific">Panagrolaimus sp. PS1159</name>
    <dbReference type="NCBI Taxonomy" id="55785"/>
    <lineage>
        <taxon>Eukaryota</taxon>
        <taxon>Metazoa</taxon>
        <taxon>Ecdysozoa</taxon>
        <taxon>Nematoda</taxon>
        <taxon>Chromadorea</taxon>
        <taxon>Rhabditida</taxon>
        <taxon>Tylenchina</taxon>
        <taxon>Panagrolaimomorpha</taxon>
        <taxon>Panagrolaimoidea</taxon>
        <taxon>Panagrolaimidae</taxon>
        <taxon>Panagrolaimus</taxon>
    </lineage>
</organism>
<evidence type="ECO:0000313" key="2">
    <source>
        <dbReference type="WBParaSite" id="PS1159_v2.g8946.t1"/>
    </source>
</evidence>
<protein>
    <submittedName>
        <fullName evidence="2">RRM domain-containing protein</fullName>
    </submittedName>
</protein>
<proteinExistence type="predicted"/>